<dbReference type="Proteomes" id="UP000824205">
    <property type="component" value="Unassembled WGS sequence"/>
</dbReference>
<evidence type="ECO:0000256" key="5">
    <source>
        <dbReference type="ARBA" id="ARBA00012458"/>
    </source>
</evidence>
<protein>
    <recommendedName>
        <fullName evidence="6 12">Dihydropteroate synthase</fullName>
        <shortName evidence="12">DHPS</shortName>
        <ecNumber evidence="5 12">2.5.1.15</ecNumber>
    </recommendedName>
    <alternativeName>
        <fullName evidence="11 12">Dihydropteroate pyrophosphorylase</fullName>
    </alternativeName>
</protein>
<evidence type="ECO:0000256" key="12">
    <source>
        <dbReference type="RuleBase" id="RU361205"/>
    </source>
</evidence>
<comment type="function">
    <text evidence="12">Catalyzes the condensation of para-aminobenzoate (pABA) with 6-hydroxymethyl-7,8-dihydropterin diphosphate (DHPt-PP) to form 7,8-dihydropteroate (H2Pte), the immediate precursor of folate derivatives.</text>
</comment>
<dbReference type="PANTHER" id="PTHR20941:SF1">
    <property type="entry name" value="FOLIC ACID SYNTHESIS PROTEIN FOL1"/>
    <property type="match status" value="1"/>
</dbReference>
<organism evidence="14 15">
    <name type="scientific">Candidatus Eubacterium faecipullorum</name>
    <dbReference type="NCBI Taxonomy" id="2838571"/>
    <lineage>
        <taxon>Bacteria</taxon>
        <taxon>Bacillati</taxon>
        <taxon>Bacillota</taxon>
        <taxon>Clostridia</taxon>
        <taxon>Eubacteriales</taxon>
        <taxon>Eubacteriaceae</taxon>
        <taxon>Eubacterium</taxon>
    </lineage>
</organism>
<reference evidence="14" key="2">
    <citation type="submission" date="2021-04" db="EMBL/GenBank/DDBJ databases">
        <authorList>
            <person name="Gilroy R."/>
        </authorList>
    </citation>
    <scope>NUCLEOTIDE SEQUENCE</scope>
    <source>
        <strain evidence="14">421</strain>
    </source>
</reference>
<dbReference type="CDD" id="cd00739">
    <property type="entry name" value="DHPS"/>
    <property type="match status" value="1"/>
</dbReference>
<dbReference type="Pfam" id="PF00809">
    <property type="entry name" value="Pterin_bind"/>
    <property type="match status" value="1"/>
</dbReference>
<evidence type="ECO:0000256" key="8">
    <source>
        <dbReference type="ARBA" id="ARBA00022723"/>
    </source>
</evidence>
<dbReference type="PROSITE" id="PS00793">
    <property type="entry name" value="DHPS_2"/>
    <property type="match status" value="1"/>
</dbReference>
<keyword evidence="10 12" id="KW-0289">Folate biosynthesis</keyword>
<comment type="similarity">
    <text evidence="4 12">Belongs to the DHPS family.</text>
</comment>
<keyword evidence="9 12" id="KW-0460">Magnesium</keyword>
<comment type="caution">
    <text evidence="14">The sequence shown here is derived from an EMBL/GenBank/DDBJ whole genome shotgun (WGS) entry which is preliminary data.</text>
</comment>
<dbReference type="SUPFAM" id="SSF51717">
    <property type="entry name" value="Dihydropteroate synthetase-like"/>
    <property type="match status" value="1"/>
</dbReference>
<name>A0A9D1UET3_9FIRM</name>
<evidence type="ECO:0000313" key="15">
    <source>
        <dbReference type="Proteomes" id="UP000824205"/>
    </source>
</evidence>
<reference evidence="14" key="1">
    <citation type="journal article" date="2021" name="PeerJ">
        <title>Extensive microbial diversity within the chicken gut microbiome revealed by metagenomics and culture.</title>
        <authorList>
            <person name="Gilroy R."/>
            <person name="Ravi A."/>
            <person name="Getino M."/>
            <person name="Pursley I."/>
            <person name="Horton D.L."/>
            <person name="Alikhan N.F."/>
            <person name="Baker D."/>
            <person name="Gharbi K."/>
            <person name="Hall N."/>
            <person name="Watson M."/>
            <person name="Adriaenssens E.M."/>
            <person name="Foster-Nyarko E."/>
            <person name="Jarju S."/>
            <person name="Secka A."/>
            <person name="Antonio M."/>
            <person name="Oren A."/>
            <person name="Chaudhuri R.R."/>
            <person name="La Ragione R."/>
            <person name="Hildebrand F."/>
            <person name="Pallen M.J."/>
        </authorList>
    </citation>
    <scope>NUCLEOTIDE SEQUENCE</scope>
    <source>
        <strain evidence="14">421</strain>
    </source>
</reference>
<dbReference type="NCBIfam" id="TIGR01496">
    <property type="entry name" value="DHPS"/>
    <property type="match status" value="1"/>
</dbReference>
<dbReference type="InterPro" id="IPR006390">
    <property type="entry name" value="DHP_synth_dom"/>
</dbReference>
<evidence type="ECO:0000259" key="13">
    <source>
        <dbReference type="PROSITE" id="PS50972"/>
    </source>
</evidence>
<dbReference type="InterPro" id="IPR000489">
    <property type="entry name" value="Pterin-binding_dom"/>
</dbReference>
<dbReference type="Gene3D" id="3.20.20.20">
    <property type="entry name" value="Dihydropteroate synthase-like"/>
    <property type="match status" value="1"/>
</dbReference>
<evidence type="ECO:0000256" key="9">
    <source>
        <dbReference type="ARBA" id="ARBA00022842"/>
    </source>
</evidence>
<dbReference type="InterPro" id="IPR045031">
    <property type="entry name" value="DHP_synth-like"/>
</dbReference>
<evidence type="ECO:0000313" key="14">
    <source>
        <dbReference type="EMBL" id="HIW85184.1"/>
    </source>
</evidence>
<dbReference type="PANTHER" id="PTHR20941">
    <property type="entry name" value="FOLATE SYNTHESIS PROTEINS"/>
    <property type="match status" value="1"/>
</dbReference>
<dbReference type="GO" id="GO:0004156">
    <property type="term" value="F:dihydropteroate synthase activity"/>
    <property type="evidence" value="ECO:0007669"/>
    <property type="project" value="UniProtKB-EC"/>
</dbReference>
<dbReference type="GO" id="GO:0046654">
    <property type="term" value="P:tetrahydrofolate biosynthetic process"/>
    <property type="evidence" value="ECO:0007669"/>
    <property type="project" value="TreeGrafter"/>
</dbReference>
<proteinExistence type="inferred from homology"/>
<dbReference type="PROSITE" id="PS00792">
    <property type="entry name" value="DHPS_1"/>
    <property type="match status" value="1"/>
</dbReference>
<accession>A0A9D1UET3</accession>
<evidence type="ECO:0000256" key="3">
    <source>
        <dbReference type="ARBA" id="ARBA00004763"/>
    </source>
</evidence>
<gene>
    <name evidence="14" type="primary">folP</name>
    <name evidence="14" type="ORF">IAA48_01675</name>
</gene>
<dbReference type="GO" id="GO:0005829">
    <property type="term" value="C:cytosol"/>
    <property type="evidence" value="ECO:0007669"/>
    <property type="project" value="TreeGrafter"/>
</dbReference>
<evidence type="ECO:0000256" key="6">
    <source>
        <dbReference type="ARBA" id="ARBA00016919"/>
    </source>
</evidence>
<dbReference type="AlphaFoldDB" id="A0A9D1UET3"/>
<dbReference type="GO" id="GO:0046656">
    <property type="term" value="P:folic acid biosynthetic process"/>
    <property type="evidence" value="ECO:0007669"/>
    <property type="project" value="UniProtKB-KW"/>
</dbReference>
<evidence type="ECO:0000256" key="2">
    <source>
        <dbReference type="ARBA" id="ARBA00001946"/>
    </source>
</evidence>
<keyword evidence="7 12" id="KW-0808">Transferase</keyword>
<evidence type="ECO:0000256" key="1">
    <source>
        <dbReference type="ARBA" id="ARBA00000012"/>
    </source>
</evidence>
<evidence type="ECO:0000256" key="7">
    <source>
        <dbReference type="ARBA" id="ARBA00022679"/>
    </source>
</evidence>
<dbReference type="InterPro" id="IPR011005">
    <property type="entry name" value="Dihydropteroate_synth-like_sf"/>
</dbReference>
<evidence type="ECO:0000256" key="11">
    <source>
        <dbReference type="ARBA" id="ARBA00030193"/>
    </source>
</evidence>
<evidence type="ECO:0000256" key="4">
    <source>
        <dbReference type="ARBA" id="ARBA00009503"/>
    </source>
</evidence>
<comment type="catalytic activity">
    <reaction evidence="1">
        <text>(7,8-dihydropterin-6-yl)methyl diphosphate + 4-aminobenzoate = 7,8-dihydropteroate + diphosphate</text>
        <dbReference type="Rhea" id="RHEA:19949"/>
        <dbReference type="ChEBI" id="CHEBI:17836"/>
        <dbReference type="ChEBI" id="CHEBI:17839"/>
        <dbReference type="ChEBI" id="CHEBI:33019"/>
        <dbReference type="ChEBI" id="CHEBI:72950"/>
        <dbReference type="EC" id="2.5.1.15"/>
    </reaction>
</comment>
<dbReference type="PROSITE" id="PS50972">
    <property type="entry name" value="PTERIN_BINDING"/>
    <property type="match status" value="1"/>
</dbReference>
<comment type="pathway">
    <text evidence="3 12">Cofactor biosynthesis; tetrahydrofolate biosynthesis; 7,8-dihydrofolate from 2-amino-4-hydroxy-6-hydroxymethyl-7,8-dihydropteridine diphosphate and 4-aminobenzoate: step 1/2.</text>
</comment>
<dbReference type="EC" id="2.5.1.15" evidence="5 12"/>
<dbReference type="EMBL" id="DXGE01000009">
    <property type="protein sequence ID" value="HIW85184.1"/>
    <property type="molecule type" value="Genomic_DNA"/>
</dbReference>
<sequence>MMIWQCRDKKIDCSKKTLIMAIINVTPDSFSDGGKNFAPEQAVKSALEAQENGADIIDIGAQSTRPGHTPISDKEEWKRLEPVLSGLKGKISIPLSVDTFYPFVAQMAAEYGADIINDVSGVVRRTMAHVVKSTGCGWVITFNAEGAQREAAEFFNTSAGRAQEMGVKKESICFDPGIGFSKTRAQDLALLANIKEYRLPDYPFLLGTSRKRVIGLASGQPDPEKRVYGNIAADTAAVLAGANIIRLHDVINEKQGILTADALKSHVNKMN</sequence>
<comment type="cofactor">
    <cofactor evidence="2 12">
        <name>Mg(2+)</name>
        <dbReference type="ChEBI" id="CHEBI:18420"/>
    </cofactor>
</comment>
<keyword evidence="8 12" id="KW-0479">Metal-binding</keyword>
<evidence type="ECO:0000256" key="10">
    <source>
        <dbReference type="ARBA" id="ARBA00022909"/>
    </source>
</evidence>
<feature type="domain" description="Pterin-binding" evidence="13">
    <location>
        <begin position="17"/>
        <end position="264"/>
    </location>
</feature>
<dbReference type="GO" id="GO:0046872">
    <property type="term" value="F:metal ion binding"/>
    <property type="evidence" value="ECO:0007669"/>
    <property type="project" value="UniProtKB-KW"/>
</dbReference>